<proteinExistence type="inferred from homology"/>
<dbReference type="RefSeq" id="WP_013294772.1">
    <property type="nucleotide sequence ID" value="NC_014394.1"/>
</dbReference>
<dbReference type="InterPro" id="IPR028250">
    <property type="entry name" value="DsbDN"/>
</dbReference>
<gene>
    <name evidence="18" type="primary">dsbD</name>
    <name evidence="20" type="ordered locus">Galf_2878</name>
</gene>
<keyword evidence="4 18" id="KW-1003">Cell membrane</keyword>
<dbReference type="NCBIfam" id="NF001419">
    <property type="entry name" value="PRK00293.1"/>
    <property type="match status" value="1"/>
</dbReference>
<dbReference type="SUPFAM" id="SSF74863">
    <property type="entry name" value="Thiol:disulfide interchange protein DsbD, N-terminal domain (DsbD-alpha)"/>
    <property type="match status" value="1"/>
</dbReference>
<dbReference type="AlphaFoldDB" id="D9SE48"/>
<evidence type="ECO:0000256" key="18">
    <source>
        <dbReference type="HAMAP-Rule" id="MF_00399"/>
    </source>
</evidence>
<comment type="function">
    <text evidence="18">Required to facilitate the formation of correct disulfide bonds in some periplasmic proteins and for the assembly of the periplasmic c-type cytochromes. Acts by transferring electrons from cytoplasmic thioredoxin to the periplasm. This transfer involves a cascade of disulfide bond formation and reduction steps.</text>
</comment>
<dbReference type="eggNOG" id="COG4232">
    <property type="taxonomic scope" value="Bacteria"/>
</dbReference>
<dbReference type="GO" id="GO:0005886">
    <property type="term" value="C:plasma membrane"/>
    <property type="evidence" value="ECO:0007669"/>
    <property type="project" value="UniProtKB-SubCell"/>
</dbReference>
<feature type="disulfide bond" description="Redox-active" evidence="18">
    <location>
        <begin position="519"/>
        <end position="522"/>
    </location>
</feature>
<keyword evidence="8 18" id="KW-0201">Cytochrome c-type biogenesis</keyword>
<keyword evidence="11 18" id="KW-0560">Oxidoreductase</keyword>
<comment type="catalytic activity">
    <reaction evidence="17 18">
        <text>[protein]-dithiol + NADP(+) = [protein]-disulfide + NADPH + H(+)</text>
        <dbReference type="Rhea" id="RHEA:18753"/>
        <dbReference type="Rhea" id="RHEA-COMP:10593"/>
        <dbReference type="Rhea" id="RHEA-COMP:10594"/>
        <dbReference type="ChEBI" id="CHEBI:15378"/>
        <dbReference type="ChEBI" id="CHEBI:29950"/>
        <dbReference type="ChEBI" id="CHEBI:50058"/>
        <dbReference type="ChEBI" id="CHEBI:57783"/>
        <dbReference type="ChEBI" id="CHEBI:58349"/>
        <dbReference type="EC" id="1.8.1.8"/>
    </reaction>
</comment>
<evidence type="ECO:0000256" key="11">
    <source>
        <dbReference type="ARBA" id="ARBA00023002"/>
    </source>
</evidence>
<evidence type="ECO:0000256" key="13">
    <source>
        <dbReference type="ARBA" id="ARBA00023136"/>
    </source>
</evidence>
<feature type="disulfide bond" description="Redox-active" evidence="18">
    <location>
        <begin position="130"/>
        <end position="136"/>
    </location>
</feature>
<keyword evidence="21" id="KW-1185">Reference proteome</keyword>
<dbReference type="InterPro" id="IPR036249">
    <property type="entry name" value="Thioredoxin-like_sf"/>
</dbReference>
<dbReference type="EC" id="1.8.1.8" evidence="18"/>
<organism evidence="20 21">
    <name type="scientific">Gallionella capsiferriformans (strain ES-2)</name>
    <name type="common">Gallionella ferruginea capsiferriformans (strain ES-2)</name>
    <dbReference type="NCBI Taxonomy" id="395494"/>
    <lineage>
        <taxon>Bacteria</taxon>
        <taxon>Pseudomonadati</taxon>
        <taxon>Pseudomonadota</taxon>
        <taxon>Betaproteobacteria</taxon>
        <taxon>Nitrosomonadales</taxon>
        <taxon>Gallionellaceae</taxon>
        <taxon>Gallionella</taxon>
    </lineage>
</organism>
<accession>D9SE48</accession>
<dbReference type="PANTHER" id="PTHR32234">
    <property type="entry name" value="THIOL:DISULFIDE INTERCHANGE PROTEIN DSBD"/>
    <property type="match status" value="1"/>
</dbReference>
<keyword evidence="5 18" id="KW-0997">Cell inner membrane</keyword>
<reference evidence="20 21" key="1">
    <citation type="submission" date="2010-08" db="EMBL/GenBank/DDBJ databases">
        <title>Complete sequence of Gallionella capsiferriformans ES-2.</title>
        <authorList>
            <consortium name="US DOE Joint Genome Institute"/>
            <person name="Lucas S."/>
            <person name="Copeland A."/>
            <person name="Lapidus A."/>
            <person name="Cheng J.-F."/>
            <person name="Bruce D."/>
            <person name="Goodwin L."/>
            <person name="Pitluck S."/>
            <person name="Chertkov O."/>
            <person name="Davenport K.W."/>
            <person name="Detter J.C."/>
            <person name="Han C."/>
            <person name="Tapia R."/>
            <person name="Land M."/>
            <person name="Hauser L."/>
            <person name="Chang Y.-J."/>
            <person name="Jeffries C."/>
            <person name="Kyrpides N."/>
            <person name="Ivanova N."/>
            <person name="Mikhailova N."/>
            <person name="Shelobolina E.S."/>
            <person name="Picardal F."/>
            <person name="Roden E."/>
            <person name="Emerson D."/>
            <person name="Woyke T."/>
        </authorList>
    </citation>
    <scope>NUCLEOTIDE SEQUENCE [LARGE SCALE GENOMIC DNA]</scope>
    <source>
        <strain evidence="20 21">ES-2</strain>
    </source>
</reference>
<keyword evidence="15 18" id="KW-0676">Redox-active center</keyword>
<feature type="transmembrane region" description="Helical" evidence="18">
    <location>
        <begin position="268"/>
        <end position="290"/>
    </location>
</feature>
<evidence type="ECO:0000256" key="9">
    <source>
        <dbReference type="ARBA" id="ARBA00022982"/>
    </source>
</evidence>
<dbReference type="Gene3D" id="2.60.40.1250">
    <property type="entry name" value="Thiol:disulfide interchange protein DsbD, N-terminal domain"/>
    <property type="match status" value="1"/>
</dbReference>
<feature type="domain" description="Thioredoxin" evidence="19">
    <location>
        <begin position="469"/>
        <end position="604"/>
    </location>
</feature>
<dbReference type="Gene3D" id="3.40.30.10">
    <property type="entry name" value="Glutaredoxin"/>
    <property type="match status" value="1"/>
</dbReference>
<keyword evidence="14 18" id="KW-1015">Disulfide bond</keyword>
<dbReference type="Pfam" id="PF02683">
    <property type="entry name" value="DsbD_TM"/>
    <property type="match status" value="1"/>
</dbReference>
<dbReference type="GO" id="GO:0009055">
    <property type="term" value="F:electron transfer activity"/>
    <property type="evidence" value="ECO:0007669"/>
    <property type="project" value="UniProtKB-UniRule"/>
</dbReference>
<dbReference type="GO" id="GO:0017004">
    <property type="term" value="P:cytochrome complex assembly"/>
    <property type="evidence" value="ECO:0007669"/>
    <property type="project" value="UniProtKB-UniRule"/>
</dbReference>
<evidence type="ECO:0000256" key="6">
    <source>
        <dbReference type="ARBA" id="ARBA00022692"/>
    </source>
</evidence>
<keyword evidence="6 18" id="KW-0812">Transmembrane</keyword>
<dbReference type="InterPro" id="IPR003834">
    <property type="entry name" value="Cyt_c_assmbl_TM_dom"/>
</dbReference>
<evidence type="ECO:0000256" key="15">
    <source>
        <dbReference type="ARBA" id="ARBA00023284"/>
    </source>
</evidence>
<dbReference type="InterPro" id="IPR022910">
    <property type="entry name" value="Thiol_diS_interchange_DbsD"/>
</dbReference>
<comment type="similarity">
    <text evidence="2 18">Belongs to the thioredoxin family. DsbD subfamily.</text>
</comment>
<dbReference type="InterPro" id="IPR035671">
    <property type="entry name" value="DsbD_gamma"/>
</dbReference>
<dbReference type="PROSITE" id="PS51352">
    <property type="entry name" value="THIOREDOXIN_2"/>
    <property type="match status" value="1"/>
</dbReference>
<feature type="disulfide bond" description="Redox-active" evidence="18">
    <location>
        <begin position="207"/>
        <end position="329"/>
    </location>
</feature>
<dbReference type="HOGENOM" id="CLU_014657_3_0_4"/>
<evidence type="ECO:0000313" key="21">
    <source>
        <dbReference type="Proteomes" id="UP000001235"/>
    </source>
</evidence>
<evidence type="ECO:0000259" key="19">
    <source>
        <dbReference type="PROSITE" id="PS51352"/>
    </source>
</evidence>
<evidence type="ECO:0000256" key="4">
    <source>
        <dbReference type="ARBA" id="ARBA00022475"/>
    </source>
</evidence>
<keyword evidence="13 18" id="KW-0472">Membrane</keyword>
<dbReference type="STRING" id="395494.Galf_2878"/>
<comment type="subcellular location">
    <subcellularLocation>
        <location evidence="1 18">Cell inner membrane</location>
        <topology evidence="1 18">Multi-pass membrane protein</topology>
    </subcellularLocation>
</comment>
<feature type="transmembrane region" description="Helical" evidence="18">
    <location>
        <begin position="389"/>
        <end position="406"/>
    </location>
</feature>
<dbReference type="OrthoDB" id="9811036at2"/>
<dbReference type="InterPro" id="IPR013766">
    <property type="entry name" value="Thioredoxin_domain"/>
</dbReference>
<sequence>MRYVLMLLFCLITPVTLADNLLDKLPAFGSKPSFLPPDQAFGLELVALDKHRLQANFKITPGYYLYRDKVSFTVAGESPKITALTLPEGELKHDPNFGETRVFHRPFQAEIELDNPSATHLTLNASYQGCSEQGLCYPSQDKVLEIDLTDAGAFGINTADANKPTDNENVTPQNENAKIAGLFKQGSFWLIVSFFFGAGLLLALTPCVFPMIPILSGIIVGRGHKITKTHAFILSLAYVLGMALTYAAAGIAAGLSGDLISNALQTPWVLGSFAAIFVLLSLSMFGFYELQLPSAWQSKLSDTSNRLHGGHLSGVFVMGALSAVIMGPCVAAPLAGALLYIGQTHDAVLGGVALFALAMGMGAPLLAIGTSAGALLPKAGAWMDSVKRIFGVLLLALAIWIIQPLLPVPVQMLLWGVLLVLSASYLRVLERLPTNAHGGQKLIKGLGLLSLLLGAAYLIGALSGARDVLRPLDAVCAVCKADTQTTLTFSRIKSLSELDARLKQADGKIVMLDFYADWCVSCKEMERFTFSDPKIQAKLKSAIVLQADVTENNQAHKDLLKKFGLYGPPGILFFDKNRQEMTDFRLVGYQDAAQFISTLQSVGL</sequence>
<keyword evidence="10 18" id="KW-1133">Transmembrane helix</keyword>
<evidence type="ECO:0000256" key="12">
    <source>
        <dbReference type="ARBA" id="ARBA00023027"/>
    </source>
</evidence>
<protein>
    <recommendedName>
        <fullName evidence="18">Thiol:disulfide interchange protein DsbD</fullName>
        <ecNumber evidence="18">1.8.1.8</ecNumber>
    </recommendedName>
    <alternativeName>
        <fullName evidence="18">Protein-disulfide reductase</fullName>
        <shortName evidence="18">Disulfide reductase</shortName>
    </alternativeName>
</protein>
<evidence type="ECO:0000256" key="16">
    <source>
        <dbReference type="ARBA" id="ARBA00047388"/>
    </source>
</evidence>
<keyword evidence="12 18" id="KW-0520">NAD</keyword>
<feature type="transmembrane region" description="Helical" evidence="18">
    <location>
        <begin position="412"/>
        <end position="430"/>
    </location>
</feature>
<evidence type="ECO:0000256" key="2">
    <source>
        <dbReference type="ARBA" id="ARBA00007241"/>
    </source>
</evidence>
<dbReference type="EMBL" id="CP002159">
    <property type="protein sequence ID" value="ADL56870.1"/>
    <property type="molecule type" value="Genomic_DNA"/>
</dbReference>
<keyword evidence="3 18" id="KW-0813">Transport</keyword>
<evidence type="ECO:0000256" key="3">
    <source>
        <dbReference type="ARBA" id="ARBA00022448"/>
    </source>
</evidence>
<dbReference type="Pfam" id="PF13098">
    <property type="entry name" value="Thioredoxin_2"/>
    <property type="match status" value="1"/>
</dbReference>
<name>D9SE48_GALCS</name>
<dbReference type="Pfam" id="PF11412">
    <property type="entry name" value="DsbD_N"/>
    <property type="match status" value="1"/>
</dbReference>
<dbReference type="PROSITE" id="PS00194">
    <property type="entry name" value="THIOREDOXIN_1"/>
    <property type="match status" value="1"/>
</dbReference>
<dbReference type="InterPro" id="IPR036929">
    <property type="entry name" value="DsbDN_sf"/>
</dbReference>
<keyword evidence="9 18" id="KW-0249">Electron transport</keyword>
<dbReference type="CDD" id="cd02953">
    <property type="entry name" value="DsbDgamma"/>
    <property type="match status" value="1"/>
</dbReference>
<evidence type="ECO:0000256" key="14">
    <source>
        <dbReference type="ARBA" id="ARBA00023157"/>
    </source>
</evidence>
<feature type="transmembrane region" description="Helical" evidence="18">
    <location>
        <begin position="311"/>
        <end position="341"/>
    </location>
</feature>
<dbReference type="GO" id="GO:0047134">
    <property type="term" value="F:protein-disulfide reductase [NAD(P)H] activity"/>
    <property type="evidence" value="ECO:0007669"/>
    <property type="project" value="UniProtKB-UniRule"/>
</dbReference>
<evidence type="ECO:0000256" key="7">
    <source>
        <dbReference type="ARBA" id="ARBA00022729"/>
    </source>
</evidence>
<dbReference type="GO" id="GO:0045454">
    <property type="term" value="P:cell redox homeostasis"/>
    <property type="evidence" value="ECO:0007669"/>
    <property type="project" value="TreeGrafter"/>
</dbReference>
<dbReference type="HAMAP" id="MF_00399">
    <property type="entry name" value="DbsD"/>
    <property type="match status" value="1"/>
</dbReference>
<evidence type="ECO:0000256" key="17">
    <source>
        <dbReference type="ARBA" id="ARBA00047804"/>
    </source>
</evidence>
<evidence type="ECO:0000313" key="20">
    <source>
        <dbReference type="EMBL" id="ADL56870.1"/>
    </source>
</evidence>
<evidence type="ECO:0000256" key="1">
    <source>
        <dbReference type="ARBA" id="ARBA00004429"/>
    </source>
</evidence>
<dbReference type="PANTHER" id="PTHR32234:SF0">
    <property type="entry name" value="THIOL:DISULFIDE INTERCHANGE PROTEIN DSBD"/>
    <property type="match status" value="1"/>
</dbReference>
<dbReference type="Proteomes" id="UP000001235">
    <property type="component" value="Chromosome"/>
</dbReference>
<evidence type="ECO:0000256" key="10">
    <source>
        <dbReference type="ARBA" id="ARBA00022989"/>
    </source>
</evidence>
<feature type="transmembrane region" description="Helical" evidence="18">
    <location>
        <begin position="347"/>
        <end position="368"/>
    </location>
</feature>
<dbReference type="InterPro" id="IPR017937">
    <property type="entry name" value="Thioredoxin_CS"/>
</dbReference>
<keyword evidence="7" id="KW-0732">Signal</keyword>
<evidence type="ECO:0000256" key="8">
    <source>
        <dbReference type="ARBA" id="ARBA00022748"/>
    </source>
</evidence>
<dbReference type="SUPFAM" id="SSF52833">
    <property type="entry name" value="Thioredoxin-like"/>
    <property type="match status" value="1"/>
</dbReference>
<evidence type="ECO:0000256" key="5">
    <source>
        <dbReference type="ARBA" id="ARBA00022519"/>
    </source>
</evidence>
<feature type="transmembrane region" description="Helical" evidence="18">
    <location>
        <begin position="442"/>
        <end position="462"/>
    </location>
</feature>
<dbReference type="KEGG" id="gca:Galf_2878"/>
<feature type="transmembrane region" description="Helical" evidence="18">
    <location>
        <begin position="188"/>
        <end position="220"/>
    </location>
</feature>
<dbReference type="InterPro" id="IPR012336">
    <property type="entry name" value="Thioredoxin-like_fold"/>
</dbReference>
<feature type="transmembrane region" description="Helical" evidence="18">
    <location>
        <begin position="232"/>
        <end position="256"/>
    </location>
</feature>
<comment type="catalytic activity">
    <reaction evidence="16 18">
        <text>[protein]-dithiol + NAD(+) = [protein]-disulfide + NADH + H(+)</text>
        <dbReference type="Rhea" id="RHEA:18749"/>
        <dbReference type="Rhea" id="RHEA-COMP:10593"/>
        <dbReference type="Rhea" id="RHEA-COMP:10594"/>
        <dbReference type="ChEBI" id="CHEBI:15378"/>
        <dbReference type="ChEBI" id="CHEBI:29950"/>
        <dbReference type="ChEBI" id="CHEBI:50058"/>
        <dbReference type="ChEBI" id="CHEBI:57540"/>
        <dbReference type="ChEBI" id="CHEBI:57945"/>
        <dbReference type="EC" id="1.8.1.8"/>
    </reaction>
</comment>